<reference evidence="1 2" key="1">
    <citation type="submission" date="2019-08" db="EMBL/GenBank/DDBJ databases">
        <title>Parahaliea maris sp. nov., isolated from the surface seawater.</title>
        <authorList>
            <person name="Liu Y."/>
        </authorList>
    </citation>
    <scope>NUCLEOTIDE SEQUENCE [LARGE SCALE GENOMIC DNA]</scope>
    <source>
        <strain evidence="1 2">HSLHS9</strain>
    </source>
</reference>
<keyword evidence="2" id="KW-1185">Reference proteome</keyword>
<gene>
    <name evidence="1" type="ORF">FV139_14990</name>
</gene>
<evidence type="ECO:0000313" key="1">
    <source>
        <dbReference type="EMBL" id="TXS92029.1"/>
    </source>
</evidence>
<dbReference type="Proteomes" id="UP000321039">
    <property type="component" value="Unassembled WGS sequence"/>
</dbReference>
<organism evidence="1 2">
    <name type="scientific">Parahaliea maris</name>
    <dbReference type="NCBI Taxonomy" id="2716870"/>
    <lineage>
        <taxon>Bacteria</taxon>
        <taxon>Pseudomonadati</taxon>
        <taxon>Pseudomonadota</taxon>
        <taxon>Gammaproteobacteria</taxon>
        <taxon>Cellvibrionales</taxon>
        <taxon>Halieaceae</taxon>
        <taxon>Parahaliea</taxon>
    </lineage>
</organism>
<proteinExistence type="predicted"/>
<accession>A0A5C8ZVZ6</accession>
<dbReference type="EMBL" id="VRZA01000005">
    <property type="protein sequence ID" value="TXS92029.1"/>
    <property type="molecule type" value="Genomic_DNA"/>
</dbReference>
<comment type="caution">
    <text evidence="1">The sequence shown here is derived from an EMBL/GenBank/DDBJ whole genome shotgun (WGS) entry which is preliminary data.</text>
</comment>
<sequence>MANALDRLVRGRIAYWGEGQTLLGQERFELAQHTGGSTLRALCEMNDIGLLRDVSIALDSKGWPLDGFCRLTRHGQVVASSWYAFNMQQIAVESTITGMGRLSQRFDNSEPYRYLGLHPLQGDALVTCHVDNSRPGEYRVVRGLTNSISENGDEDLRATPVNIEVAWLGHELLEVAAGAFAARKLALRWHPDWPPAYIWVREDDCLFLKMTWEQVNTWYELVELSE</sequence>
<evidence type="ECO:0000313" key="2">
    <source>
        <dbReference type="Proteomes" id="UP000321039"/>
    </source>
</evidence>
<dbReference type="AlphaFoldDB" id="A0A5C8ZVZ6"/>
<protein>
    <submittedName>
        <fullName evidence="1">Uncharacterized protein</fullName>
    </submittedName>
</protein>
<dbReference type="RefSeq" id="WP_148069268.1">
    <property type="nucleotide sequence ID" value="NZ_VRZA01000005.1"/>
</dbReference>
<name>A0A5C8ZVZ6_9GAMM</name>